<evidence type="ECO:0000256" key="6">
    <source>
        <dbReference type="SAM" id="Phobius"/>
    </source>
</evidence>
<dbReference type="Pfam" id="PF13396">
    <property type="entry name" value="PLDc_N"/>
    <property type="match status" value="1"/>
</dbReference>
<keyword evidence="4 6" id="KW-1133">Transmembrane helix</keyword>
<accession>A0AA95JFZ3</accession>
<evidence type="ECO:0000256" key="5">
    <source>
        <dbReference type="ARBA" id="ARBA00023136"/>
    </source>
</evidence>
<feature type="transmembrane region" description="Helical" evidence="6">
    <location>
        <begin position="40"/>
        <end position="60"/>
    </location>
</feature>
<dbReference type="Proteomes" id="UP001178662">
    <property type="component" value="Chromosome"/>
</dbReference>
<evidence type="ECO:0000256" key="2">
    <source>
        <dbReference type="ARBA" id="ARBA00022475"/>
    </source>
</evidence>
<keyword evidence="5 6" id="KW-0472">Membrane</keyword>
<evidence type="ECO:0000256" key="1">
    <source>
        <dbReference type="ARBA" id="ARBA00004651"/>
    </source>
</evidence>
<evidence type="ECO:0000256" key="3">
    <source>
        <dbReference type="ARBA" id="ARBA00022692"/>
    </source>
</evidence>
<sequence>MNLENINWQIVAPLIAIQLILMIVGLIDLSKREATKGPKILWVIILVFGSLLGSIAYFTIGRRNDA</sequence>
<dbReference type="AlphaFoldDB" id="A0AA95JFZ3"/>
<keyword evidence="3 6" id="KW-0812">Transmembrane</keyword>
<name>A0AA95JFZ3_9BACL</name>
<evidence type="ECO:0000313" key="9">
    <source>
        <dbReference type="Proteomes" id="UP001178662"/>
    </source>
</evidence>
<evidence type="ECO:0000256" key="4">
    <source>
        <dbReference type="ARBA" id="ARBA00022989"/>
    </source>
</evidence>
<feature type="domain" description="Cardiolipin synthase N-terminal" evidence="7">
    <location>
        <begin position="20"/>
        <end position="62"/>
    </location>
</feature>
<gene>
    <name evidence="8" type="ORF">P0Y55_01375</name>
</gene>
<feature type="transmembrane region" description="Helical" evidence="6">
    <location>
        <begin position="6"/>
        <end position="28"/>
    </location>
</feature>
<dbReference type="GO" id="GO:0005886">
    <property type="term" value="C:plasma membrane"/>
    <property type="evidence" value="ECO:0007669"/>
    <property type="project" value="UniProtKB-SubCell"/>
</dbReference>
<organism evidence="8 9">
    <name type="scientific">Candidatus Cohnella colombiensis</name>
    <dbReference type="NCBI Taxonomy" id="3121368"/>
    <lineage>
        <taxon>Bacteria</taxon>
        <taxon>Bacillati</taxon>
        <taxon>Bacillota</taxon>
        <taxon>Bacilli</taxon>
        <taxon>Bacillales</taxon>
        <taxon>Paenibacillaceae</taxon>
        <taxon>Cohnella</taxon>
    </lineage>
</organism>
<dbReference type="EMBL" id="CP119317">
    <property type="protein sequence ID" value="WEK54759.1"/>
    <property type="molecule type" value="Genomic_DNA"/>
</dbReference>
<protein>
    <submittedName>
        <fullName evidence="8">PLD nuclease N-terminal domain-containing protein</fullName>
    </submittedName>
</protein>
<proteinExistence type="predicted"/>
<keyword evidence="2" id="KW-1003">Cell membrane</keyword>
<reference evidence="8" key="1">
    <citation type="submission" date="2023-03" db="EMBL/GenBank/DDBJ databases">
        <title>Andean soil-derived lignocellulolytic bacterial consortium as a source of novel taxa and putative plastic-active enzymes.</title>
        <authorList>
            <person name="Diaz-Garcia L."/>
            <person name="Chuvochina M."/>
            <person name="Feuerriegel G."/>
            <person name="Bunk B."/>
            <person name="Sproer C."/>
            <person name="Streit W.R."/>
            <person name="Rodriguez L.M."/>
            <person name="Overmann J."/>
            <person name="Jimenez D.J."/>
        </authorList>
    </citation>
    <scope>NUCLEOTIDE SEQUENCE</scope>
    <source>
        <strain evidence="8">MAG 2441</strain>
    </source>
</reference>
<evidence type="ECO:0000313" key="8">
    <source>
        <dbReference type="EMBL" id="WEK54759.1"/>
    </source>
</evidence>
<keyword evidence="9" id="KW-1185">Reference proteome</keyword>
<dbReference type="InterPro" id="IPR027379">
    <property type="entry name" value="CLS_N"/>
</dbReference>
<comment type="subcellular location">
    <subcellularLocation>
        <location evidence="1">Cell membrane</location>
        <topology evidence="1">Multi-pass membrane protein</topology>
    </subcellularLocation>
</comment>
<evidence type="ECO:0000259" key="7">
    <source>
        <dbReference type="Pfam" id="PF13396"/>
    </source>
</evidence>